<keyword evidence="1" id="KW-0805">Transcription regulation</keyword>
<evidence type="ECO:0000313" key="5">
    <source>
        <dbReference type="EMBL" id="TVZ04587.1"/>
    </source>
</evidence>
<keyword evidence="6" id="KW-1185">Reference proteome</keyword>
<dbReference type="PANTHER" id="PTHR46796">
    <property type="entry name" value="HTH-TYPE TRANSCRIPTIONAL ACTIVATOR RHAS-RELATED"/>
    <property type="match status" value="1"/>
</dbReference>
<evidence type="ECO:0000256" key="3">
    <source>
        <dbReference type="ARBA" id="ARBA00023163"/>
    </source>
</evidence>
<accession>A0A6P2C0W8</accession>
<dbReference type="AlphaFoldDB" id="A0A6P2C0W8"/>
<dbReference type="Pfam" id="PF12833">
    <property type="entry name" value="HTH_18"/>
    <property type="match status" value="1"/>
</dbReference>
<gene>
    <name evidence="5" type="ORF">EAS64_19755</name>
</gene>
<feature type="domain" description="HTH araC/xylS-type" evidence="4">
    <location>
        <begin position="241"/>
        <end position="343"/>
    </location>
</feature>
<dbReference type="PANTHER" id="PTHR46796:SF12">
    <property type="entry name" value="HTH-TYPE DNA-BINDING TRANSCRIPTIONAL ACTIVATOR EUTR"/>
    <property type="match status" value="1"/>
</dbReference>
<organism evidence="5 6">
    <name type="scientific">Trebonia kvetii</name>
    <dbReference type="NCBI Taxonomy" id="2480626"/>
    <lineage>
        <taxon>Bacteria</taxon>
        <taxon>Bacillati</taxon>
        <taxon>Actinomycetota</taxon>
        <taxon>Actinomycetes</taxon>
        <taxon>Streptosporangiales</taxon>
        <taxon>Treboniaceae</taxon>
        <taxon>Trebonia</taxon>
    </lineage>
</organism>
<keyword evidence="2" id="KW-0238">DNA-binding</keyword>
<evidence type="ECO:0000313" key="6">
    <source>
        <dbReference type="Proteomes" id="UP000460272"/>
    </source>
</evidence>
<dbReference type="PROSITE" id="PS01124">
    <property type="entry name" value="HTH_ARAC_FAMILY_2"/>
    <property type="match status" value="1"/>
</dbReference>
<evidence type="ECO:0000256" key="1">
    <source>
        <dbReference type="ARBA" id="ARBA00023015"/>
    </source>
</evidence>
<dbReference type="SUPFAM" id="SSF46689">
    <property type="entry name" value="Homeodomain-like"/>
    <property type="match status" value="2"/>
</dbReference>
<dbReference type="Gene3D" id="1.10.10.60">
    <property type="entry name" value="Homeodomain-like"/>
    <property type="match status" value="1"/>
</dbReference>
<name>A0A6P2C0W8_9ACTN</name>
<dbReference type="InterPro" id="IPR018060">
    <property type="entry name" value="HTH_AraC"/>
</dbReference>
<dbReference type="GO" id="GO:0003700">
    <property type="term" value="F:DNA-binding transcription factor activity"/>
    <property type="evidence" value="ECO:0007669"/>
    <property type="project" value="InterPro"/>
</dbReference>
<evidence type="ECO:0000256" key="2">
    <source>
        <dbReference type="ARBA" id="ARBA00023125"/>
    </source>
</evidence>
<sequence length="343" mass="36251">MVIREQAALLGGVRMPEGNPAGRVPVQRVELATGHMDVMAEISQMFVQHQPWFRCADPGTVDAGVRIAIAGGLGAGQARYRGFEYRALVDPLDRLLAGITVAGTGALMSSGAEALTAPGDAFLHPPQAPFTFESHDSEYSLLQVPLAAAGALAEEMTGLPAAGLRFEAMTPLSASLGQRFGTTVDFICDQVAASAITEIHPLVVQELTRLAAGAMLKVFPNTTMTAGYLPGPGWVAAAAVNRAAAFIAARAGEPVTVQEIAAAADVSVFALEYAFQRHFGTTAEGYLRRIRLERAHHDLAQADPSSGITVEGVARRWGWTTIGQFTVAYQRRFGVPPSLTLGN</sequence>
<dbReference type="OrthoDB" id="5464689at2"/>
<dbReference type="Pfam" id="PF14525">
    <property type="entry name" value="AraC_binding_2"/>
    <property type="match status" value="1"/>
</dbReference>
<proteinExistence type="predicted"/>
<dbReference type="EMBL" id="RPFW01000003">
    <property type="protein sequence ID" value="TVZ04587.1"/>
    <property type="molecule type" value="Genomic_DNA"/>
</dbReference>
<dbReference type="InterPro" id="IPR009057">
    <property type="entry name" value="Homeodomain-like_sf"/>
</dbReference>
<dbReference type="InterPro" id="IPR035418">
    <property type="entry name" value="AraC-bd_2"/>
</dbReference>
<dbReference type="Proteomes" id="UP000460272">
    <property type="component" value="Unassembled WGS sequence"/>
</dbReference>
<keyword evidence="3" id="KW-0804">Transcription</keyword>
<evidence type="ECO:0000259" key="4">
    <source>
        <dbReference type="PROSITE" id="PS01124"/>
    </source>
</evidence>
<comment type="caution">
    <text evidence="5">The sequence shown here is derived from an EMBL/GenBank/DDBJ whole genome shotgun (WGS) entry which is preliminary data.</text>
</comment>
<dbReference type="InterPro" id="IPR050204">
    <property type="entry name" value="AraC_XylS_family_regulators"/>
</dbReference>
<protein>
    <submittedName>
        <fullName evidence="5">AraC family transcriptional regulator</fullName>
    </submittedName>
</protein>
<dbReference type="SMART" id="SM00342">
    <property type="entry name" value="HTH_ARAC"/>
    <property type="match status" value="1"/>
</dbReference>
<reference evidence="5 6" key="1">
    <citation type="submission" date="2018-11" db="EMBL/GenBank/DDBJ databases">
        <title>Trebonia kvetii gen.nov., sp.nov., a novel acidophilic actinobacterium, and proposal of the new actinobacterial family Treboniaceae fam. nov.</title>
        <authorList>
            <person name="Rapoport D."/>
            <person name="Sagova-Mareckova M."/>
            <person name="Sedlacek I."/>
            <person name="Provaznik J."/>
            <person name="Kralova S."/>
            <person name="Pavlinic D."/>
            <person name="Benes V."/>
            <person name="Kopecky J."/>
        </authorList>
    </citation>
    <scope>NUCLEOTIDE SEQUENCE [LARGE SCALE GENOMIC DNA]</scope>
    <source>
        <strain evidence="5 6">15Tr583</strain>
    </source>
</reference>
<dbReference type="GO" id="GO:0043565">
    <property type="term" value="F:sequence-specific DNA binding"/>
    <property type="evidence" value="ECO:0007669"/>
    <property type="project" value="InterPro"/>
</dbReference>